<proteinExistence type="predicted"/>
<dbReference type="SUPFAM" id="SSF53756">
    <property type="entry name" value="UDP-Glycosyltransferase/glycogen phosphorylase"/>
    <property type="match status" value="1"/>
</dbReference>
<evidence type="ECO:0000313" key="4">
    <source>
        <dbReference type="Proteomes" id="UP000177845"/>
    </source>
</evidence>
<dbReference type="Gene3D" id="3.40.50.2000">
    <property type="entry name" value="Glycogen Phosphorylase B"/>
    <property type="match status" value="2"/>
</dbReference>
<sequence>MRPPKIAFVHDYLFNYGGAEKVLEAMLELYPESPIYTSMYEPSRISDVINRQKIICPQTVLFKKFPKYLSFLMPLVFENFDLREYDIIISDSSAWSKGVLTKPGQLHISYIHTPPRFLYKYSVESAKRSAWYFKPFVTVLDSLLRVWDRAAAQRPNYLIANSEEVRSRIKKFYGRDAQVIYPPVEINVENPRGDKTTKPYFLIVSRLAAYKNIDLVIEAFKNIPTELWIAGTGREEERLKELSGPNVKFLGKVSESEKHSLMEGSLGVINAVKDEDFGIVPVEAMAHGKPVLAHKSGGHLETVAEGVSGMFFEGETVEELETKIKEFEQAILNKKFDPEIIKNTVSKFSKQRFQNEMRAFIEEKWAEHQKENA</sequence>
<reference evidence="3 4" key="1">
    <citation type="journal article" date="2016" name="Nat. Commun.">
        <title>Thousands of microbial genomes shed light on interconnected biogeochemical processes in an aquifer system.</title>
        <authorList>
            <person name="Anantharaman K."/>
            <person name="Brown C.T."/>
            <person name="Hug L.A."/>
            <person name="Sharon I."/>
            <person name="Castelle C.J."/>
            <person name="Probst A.J."/>
            <person name="Thomas B.C."/>
            <person name="Singh A."/>
            <person name="Wilkins M.J."/>
            <person name="Karaoz U."/>
            <person name="Brodie E.L."/>
            <person name="Williams K.H."/>
            <person name="Hubbard S.S."/>
            <person name="Banfield J.F."/>
        </authorList>
    </citation>
    <scope>NUCLEOTIDE SEQUENCE [LARGE SCALE GENOMIC DNA]</scope>
</reference>
<evidence type="ECO:0008006" key="5">
    <source>
        <dbReference type="Google" id="ProtNLM"/>
    </source>
</evidence>
<evidence type="ECO:0000259" key="1">
    <source>
        <dbReference type="Pfam" id="PF00534"/>
    </source>
</evidence>
<evidence type="ECO:0000259" key="2">
    <source>
        <dbReference type="Pfam" id="PF13439"/>
    </source>
</evidence>
<dbReference type="InterPro" id="IPR028098">
    <property type="entry name" value="Glyco_trans_4-like_N"/>
</dbReference>
<accession>A0A1F4XDF3</accession>
<dbReference type="GO" id="GO:0016757">
    <property type="term" value="F:glycosyltransferase activity"/>
    <property type="evidence" value="ECO:0007669"/>
    <property type="project" value="InterPro"/>
</dbReference>
<feature type="domain" description="Glycosyl transferase family 1" evidence="1">
    <location>
        <begin position="193"/>
        <end position="329"/>
    </location>
</feature>
<dbReference type="PANTHER" id="PTHR45947:SF3">
    <property type="entry name" value="SULFOQUINOVOSYL TRANSFERASE SQD2"/>
    <property type="match status" value="1"/>
</dbReference>
<feature type="domain" description="Glycosyltransferase subfamily 4-like N-terminal" evidence="2">
    <location>
        <begin position="17"/>
        <end position="186"/>
    </location>
</feature>
<comment type="caution">
    <text evidence="3">The sequence shown here is derived from an EMBL/GenBank/DDBJ whole genome shotgun (WGS) entry which is preliminary data.</text>
</comment>
<dbReference type="EMBL" id="MEWJ01000043">
    <property type="protein sequence ID" value="OGC79641.1"/>
    <property type="molecule type" value="Genomic_DNA"/>
</dbReference>
<dbReference type="Pfam" id="PF00534">
    <property type="entry name" value="Glycos_transf_1"/>
    <property type="match status" value="1"/>
</dbReference>
<dbReference type="InterPro" id="IPR050194">
    <property type="entry name" value="Glycosyltransferase_grp1"/>
</dbReference>
<dbReference type="AlphaFoldDB" id="A0A1F4XDF3"/>
<dbReference type="Proteomes" id="UP000177845">
    <property type="component" value="Unassembled WGS sequence"/>
</dbReference>
<gene>
    <name evidence="3" type="ORF">A3K01_00970</name>
</gene>
<organism evidence="3 4">
    <name type="scientific">candidate division WWE3 bacterium RIFOXYD1_FULL_43_17</name>
    <dbReference type="NCBI Taxonomy" id="1802652"/>
    <lineage>
        <taxon>Bacteria</taxon>
        <taxon>Katanobacteria</taxon>
    </lineage>
</organism>
<dbReference type="Pfam" id="PF13439">
    <property type="entry name" value="Glyco_transf_4"/>
    <property type="match status" value="1"/>
</dbReference>
<dbReference type="InterPro" id="IPR001296">
    <property type="entry name" value="Glyco_trans_1"/>
</dbReference>
<evidence type="ECO:0000313" key="3">
    <source>
        <dbReference type="EMBL" id="OGC79641.1"/>
    </source>
</evidence>
<protein>
    <recommendedName>
        <fullName evidence="5">Glycosyl transferase family 1 domain-containing protein</fullName>
    </recommendedName>
</protein>
<dbReference type="PANTHER" id="PTHR45947">
    <property type="entry name" value="SULFOQUINOVOSYL TRANSFERASE SQD2"/>
    <property type="match status" value="1"/>
</dbReference>
<name>A0A1F4XDF3_UNCKA</name>